<dbReference type="Proteomes" id="UP000468735">
    <property type="component" value="Unassembled WGS sequence"/>
</dbReference>
<dbReference type="InterPro" id="IPR043917">
    <property type="entry name" value="DUF5753"/>
</dbReference>
<proteinExistence type="predicted"/>
<dbReference type="CDD" id="cd00093">
    <property type="entry name" value="HTH_XRE"/>
    <property type="match status" value="1"/>
</dbReference>
<evidence type="ECO:0000313" key="3">
    <source>
        <dbReference type="Proteomes" id="UP000468735"/>
    </source>
</evidence>
<dbReference type="Pfam" id="PF19054">
    <property type="entry name" value="DUF5753"/>
    <property type="match status" value="1"/>
</dbReference>
<organism evidence="2 3">
    <name type="scientific">Actinomadura rudentiformis</name>
    <dbReference type="NCBI Taxonomy" id="359158"/>
    <lineage>
        <taxon>Bacteria</taxon>
        <taxon>Bacillati</taxon>
        <taxon>Actinomycetota</taxon>
        <taxon>Actinomycetes</taxon>
        <taxon>Streptosporangiales</taxon>
        <taxon>Thermomonosporaceae</taxon>
        <taxon>Actinomadura</taxon>
    </lineage>
</organism>
<evidence type="ECO:0000259" key="1">
    <source>
        <dbReference type="SMART" id="SM00530"/>
    </source>
</evidence>
<dbReference type="SMART" id="SM00530">
    <property type="entry name" value="HTH_XRE"/>
    <property type="match status" value="1"/>
</dbReference>
<dbReference type="AlphaFoldDB" id="A0A6H9ZBU3"/>
<dbReference type="SUPFAM" id="SSF47413">
    <property type="entry name" value="lambda repressor-like DNA-binding domains"/>
    <property type="match status" value="1"/>
</dbReference>
<dbReference type="GO" id="GO:0003677">
    <property type="term" value="F:DNA binding"/>
    <property type="evidence" value="ECO:0007669"/>
    <property type="project" value="InterPro"/>
</dbReference>
<feature type="domain" description="HTH cro/C1-type" evidence="1">
    <location>
        <begin position="17"/>
        <end position="72"/>
    </location>
</feature>
<evidence type="ECO:0000313" key="2">
    <source>
        <dbReference type="EMBL" id="KAB2351782.1"/>
    </source>
</evidence>
<dbReference type="InterPro" id="IPR010982">
    <property type="entry name" value="Lambda_DNA-bd_dom_sf"/>
</dbReference>
<dbReference type="Pfam" id="PF13560">
    <property type="entry name" value="HTH_31"/>
    <property type="match status" value="1"/>
</dbReference>
<dbReference type="EMBL" id="WBMT01000002">
    <property type="protein sequence ID" value="KAB2351782.1"/>
    <property type="molecule type" value="Genomic_DNA"/>
</dbReference>
<keyword evidence="3" id="KW-1185">Reference proteome</keyword>
<dbReference type="OrthoDB" id="3462999at2"/>
<sequence>MPTARASTVRQRRLGVALRRLREEVELSTDDVGWRLGWSASKVSRIETARIGVRESDLKRMLKLYGATERIRGELLALAEAASKKGWWGDYPELRDDQAAYIALEDEADSVLAFESQVVNGLLQTEGYARRLILGWDEVMPRPPAAIERYVQVRLRRQQLIEPPRSLPLTVVLDEAVLLRRVGDNGVMRQQLERLVELAALPNVDLLVLPLDADHGAGLSTFILLEYAPAYEVQFPAMVHIESRTSSQIQDETLAHEYRREFQWLVERSLDAQQSIEFIHRVNAERWAG</sequence>
<gene>
    <name evidence="2" type="ORF">F8566_06115</name>
</gene>
<dbReference type="InterPro" id="IPR001387">
    <property type="entry name" value="Cro/C1-type_HTH"/>
</dbReference>
<protein>
    <submittedName>
        <fullName evidence="2">Helix-turn-helix domain-containing protein</fullName>
    </submittedName>
</protein>
<dbReference type="RefSeq" id="WP_151558866.1">
    <property type="nucleotide sequence ID" value="NZ_WBMT01000002.1"/>
</dbReference>
<name>A0A6H9ZBU3_9ACTN</name>
<comment type="caution">
    <text evidence="2">The sequence shown here is derived from an EMBL/GenBank/DDBJ whole genome shotgun (WGS) entry which is preliminary data.</text>
</comment>
<accession>A0A6H9ZBU3</accession>
<reference evidence="2 3" key="1">
    <citation type="submission" date="2019-09" db="EMBL/GenBank/DDBJ databases">
        <title>Actinomadura physcomitrii sp. nov., a novel actinomycete isolated from moss [Physcomitrium sphaericum (Ludw) Fuernr].</title>
        <authorList>
            <person name="Zhuang X."/>
            <person name="Liu C."/>
        </authorList>
    </citation>
    <scope>NUCLEOTIDE SEQUENCE [LARGE SCALE GENOMIC DNA]</scope>
    <source>
        <strain evidence="2 3">HMC1</strain>
    </source>
</reference>
<dbReference type="Gene3D" id="1.10.260.40">
    <property type="entry name" value="lambda repressor-like DNA-binding domains"/>
    <property type="match status" value="1"/>
</dbReference>